<dbReference type="InterPro" id="IPR036388">
    <property type="entry name" value="WH-like_DNA-bd_sf"/>
</dbReference>
<dbReference type="InterPro" id="IPR000524">
    <property type="entry name" value="Tscrpt_reg_HTH_GntR"/>
</dbReference>
<reference evidence="5 6" key="1">
    <citation type="submission" date="2020-08" db="EMBL/GenBank/DDBJ databases">
        <title>Complete genome and description of Campylobacter massiliensis Marseille-Q3452 sp. nov.</title>
        <authorList>
            <person name="Antezack A."/>
        </authorList>
    </citation>
    <scope>NUCLEOTIDE SEQUENCE [LARGE SCALE GENOMIC DNA]</scope>
    <source>
        <strain evidence="5 6">Marseille-Q3452</strain>
    </source>
</reference>
<evidence type="ECO:0000256" key="1">
    <source>
        <dbReference type="ARBA" id="ARBA00023015"/>
    </source>
</evidence>
<dbReference type="PANTHER" id="PTHR43537">
    <property type="entry name" value="TRANSCRIPTIONAL REGULATOR, GNTR FAMILY"/>
    <property type="match status" value="1"/>
</dbReference>
<comment type="caution">
    <text evidence="5">The sequence shown here is derived from an EMBL/GenBank/DDBJ whole genome shotgun (WGS) entry which is preliminary data.</text>
</comment>
<dbReference type="PANTHER" id="PTHR43537:SF41">
    <property type="entry name" value="TRANSCRIPTIONAL REGULATORY PROTEIN"/>
    <property type="match status" value="1"/>
</dbReference>
<keyword evidence="2" id="KW-0238">DNA-binding</keyword>
<dbReference type="CDD" id="cd07377">
    <property type="entry name" value="WHTH_GntR"/>
    <property type="match status" value="1"/>
</dbReference>
<evidence type="ECO:0000313" key="6">
    <source>
        <dbReference type="Proteomes" id="UP000552683"/>
    </source>
</evidence>
<dbReference type="AlphaFoldDB" id="A0A842J6X1"/>
<evidence type="ECO:0000256" key="3">
    <source>
        <dbReference type="ARBA" id="ARBA00023163"/>
    </source>
</evidence>
<proteinExistence type="predicted"/>
<keyword evidence="3" id="KW-0804">Transcription</keyword>
<evidence type="ECO:0000256" key="2">
    <source>
        <dbReference type="ARBA" id="ARBA00023125"/>
    </source>
</evidence>
<dbReference type="Gene3D" id="1.20.120.530">
    <property type="entry name" value="GntR ligand-binding domain-like"/>
    <property type="match status" value="1"/>
</dbReference>
<dbReference type="SMART" id="SM00895">
    <property type="entry name" value="FCD"/>
    <property type="match status" value="1"/>
</dbReference>
<keyword evidence="6" id="KW-1185">Reference proteome</keyword>
<dbReference type="Proteomes" id="UP000552683">
    <property type="component" value="Unassembled WGS sequence"/>
</dbReference>
<gene>
    <name evidence="5" type="ORF">H7R39_03380</name>
</gene>
<evidence type="ECO:0000313" key="5">
    <source>
        <dbReference type="EMBL" id="MBC2882315.1"/>
    </source>
</evidence>
<dbReference type="SUPFAM" id="SSF48008">
    <property type="entry name" value="GntR ligand-binding domain-like"/>
    <property type="match status" value="1"/>
</dbReference>
<name>A0A842J6X1_9BACT</name>
<dbReference type="GO" id="GO:0003700">
    <property type="term" value="F:DNA-binding transcription factor activity"/>
    <property type="evidence" value="ECO:0007669"/>
    <property type="project" value="InterPro"/>
</dbReference>
<evidence type="ECO:0000259" key="4">
    <source>
        <dbReference type="PROSITE" id="PS50949"/>
    </source>
</evidence>
<dbReference type="InterPro" id="IPR011711">
    <property type="entry name" value="GntR_C"/>
</dbReference>
<dbReference type="PROSITE" id="PS50949">
    <property type="entry name" value="HTH_GNTR"/>
    <property type="match status" value="1"/>
</dbReference>
<dbReference type="InterPro" id="IPR036390">
    <property type="entry name" value="WH_DNA-bd_sf"/>
</dbReference>
<accession>A0A842J6X1</accession>
<sequence>MMYNNALGRPMTTTEFIVYSLSQEILNGKIKSGTRLTQNEISKKFNVSQTPAREALKILTAEGLISFDPYKGAIVKGLCYKDAKDIYDLRILLEPKLIADGFENYDEENLQNALQVQQKIEECDDFNEWALLNADFHRCFWQSEAGSRTFAIVENLMSASIPYVSLSLHYKKTHLKAFNAQHRAILEAYKDKDLEKLIKLSVEHTAQTREILEDAINSVL</sequence>
<dbReference type="Gene3D" id="1.10.10.10">
    <property type="entry name" value="Winged helix-like DNA-binding domain superfamily/Winged helix DNA-binding domain"/>
    <property type="match status" value="1"/>
</dbReference>
<dbReference type="Pfam" id="PF07729">
    <property type="entry name" value="FCD"/>
    <property type="match status" value="1"/>
</dbReference>
<dbReference type="InterPro" id="IPR008920">
    <property type="entry name" value="TF_FadR/GntR_C"/>
</dbReference>
<dbReference type="GO" id="GO:0003677">
    <property type="term" value="F:DNA binding"/>
    <property type="evidence" value="ECO:0007669"/>
    <property type="project" value="UniProtKB-KW"/>
</dbReference>
<keyword evidence="1" id="KW-0805">Transcription regulation</keyword>
<organism evidence="5 6">
    <name type="scientific">Campylobacter massiliensis</name>
    <dbReference type="NCBI Taxonomy" id="2762557"/>
    <lineage>
        <taxon>Bacteria</taxon>
        <taxon>Pseudomonadati</taxon>
        <taxon>Campylobacterota</taxon>
        <taxon>Epsilonproteobacteria</taxon>
        <taxon>Campylobacterales</taxon>
        <taxon>Campylobacteraceae</taxon>
        <taxon>Campylobacter</taxon>
    </lineage>
</organism>
<protein>
    <submittedName>
        <fullName evidence="5">GntR family transcriptional regulator</fullName>
    </submittedName>
</protein>
<dbReference type="Pfam" id="PF00392">
    <property type="entry name" value="GntR"/>
    <property type="match status" value="1"/>
</dbReference>
<dbReference type="EMBL" id="JACLZK010000001">
    <property type="protein sequence ID" value="MBC2882315.1"/>
    <property type="molecule type" value="Genomic_DNA"/>
</dbReference>
<feature type="domain" description="HTH gntR-type" evidence="4">
    <location>
        <begin position="11"/>
        <end position="78"/>
    </location>
</feature>
<dbReference type="SMART" id="SM00345">
    <property type="entry name" value="HTH_GNTR"/>
    <property type="match status" value="1"/>
</dbReference>
<dbReference type="SUPFAM" id="SSF46785">
    <property type="entry name" value="Winged helix' DNA-binding domain"/>
    <property type="match status" value="1"/>
</dbReference>